<protein>
    <recommendedName>
        <fullName evidence="4">DoxX family membrane protein</fullName>
    </recommendedName>
</protein>
<dbReference type="RefSeq" id="WP_116047521.1">
    <property type="nucleotide sequence ID" value="NZ_QUBQ01000003.1"/>
</dbReference>
<dbReference type="EMBL" id="QUBQ01000003">
    <property type="protein sequence ID" value="REK74291.1"/>
    <property type="molecule type" value="Genomic_DNA"/>
</dbReference>
<feature type="transmembrane region" description="Helical" evidence="1">
    <location>
        <begin position="79"/>
        <end position="100"/>
    </location>
</feature>
<feature type="transmembrane region" description="Helical" evidence="1">
    <location>
        <begin position="112"/>
        <end position="141"/>
    </location>
</feature>
<keyword evidence="3" id="KW-1185">Reference proteome</keyword>
<reference evidence="2 3" key="1">
    <citation type="submission" date="2018-08" db="EMBL/GenBank/DDBJ databases">
        <title>Paenibacillus sp. M4BSY-1, whole genome shotgun sequence.</title>
        <authorList>
            <person name="Tuo L."/>
        </authorList>
    </citation>
    <scope>NUCLEOTIDE SEQUENCE [LARGE SCALE GENOMIC DNA]</scope>
    <source>
        <strain evidence="2 3">M4BSY-1</strain>
    </source>
</reference>
<accession>A0A371PEB6</accession>
<organism evidence="2 3">
    <name type="scientific">Paenibacillus paeoniae</name>
    <dbReference type="NCBI Taxonomy" id="2292705"/>
    <lineage>
        <taxon>Bacteria</taxon>
        <taxon>Bacillati</taxon>
        <taxon>Bacillota</taxon>
        <taxon>Bacilli</taxon>
        <taxon>Bacillales</taxon>
        <taxon>Paenibacillaceae</taxon>
        <taxon>Paenibacillus</taxon>
    </lineage>
</organism>
<feature type="transmembrane region" description="Helical" evidence="1">
    <location>
        <begin position="37"/>
        <end position="58"/>
    </location>
</feature>
<comment type="caution">
    <text evidence="2">The sequence shown here is derived from an EMBL/GenBank/DDBJ whole genome shotgun (WGS) entry which is preliminary data.</text>
</comment>
<keyword evidence="1" id="KW-1133">Transmembrane helix</keyword>
<sequence length="328" mass="37064">MFPASPAYVPVLLHVKWFIRDHDWTPQAISRVITPTFHFWLGFTLIILLIASLSTPYMNRHAWSIAIDRFMNRLKPHMLTFLRIGLGIGLMMQLFTGTYLAPTLVSHDPGVYVVLILAILGLIHKRTLVISGAAILTLYLIVSRQYGLFHAFDYMFYLGIIYTLFVANTRLHHTYPIVLYLFSGISLAWLAMEKFTLAKLACSLMHEYGIPSLGFTVEDFVLISAFIELGLAWAFIAGLMNRFSALILTGLFLMTTTIFGITEIIGHAVVHTLLLVFIIGGRDASTTLHRLMPNAILRHASVLVSFVLLLFGLMSIYIWMGQPHSWFV</sequence>
<keyword evidence="1" id="KW-0472">Membrane</keyword>
<proteinExistence type="predicted"/>
<dbReference type="Proteomes" id="UP000261905">
    <property type="component" value="Unassembled WGS sequence"/>
</dbReference>
<evidence type="ECO:0000313" key="2">
    <source>
        <dbReference type="EMBL" id="REK74291.1"/>
    </source>
</evidence>
<dbReference type="AlphaFoldDB" id="A0A371PEB6"/>
<feature type="transmembrane region" description="Helical" evidence="1">
    <location>
        <begin position="300"/>
        <end position="320"/>
    </location>
</feature>
<keyword evidence="1" id="KW-0812">Transmembrane</keyword>
<dbReference type="OrthoDB" id="517560at2"/>
<evidence type="ECO:0000256" key="1">
    <source>
        <dbReference type="SAM" id="Phobius"/>
    </source>
</evidence>
<name>A0A371PEB6_9BACL</name>
<feature type="transmembrane region" description="Helical" evidence="1">
    <location>
        <begin position="246"/>
        <end position="279"/>
    </location>
</feature>
<feature type="transmembrane region" description="Helical" evidence="1">
    <location>
        <begin position="213"/>
        <end position="240"/>
    </location>
</feature>
<feature type="transmembrane region" description="Helical" evidence="1">
    <location>
        <begin position="173"/>
        <end position="192"/>
    </location>
</feature>
<feature type="transmembrane region" description="Helical" evidence="1">
    <location>
        <begin position="148"/>
        <end position="167"/>
    </location>
</feature>
<evidence type="ECO:0000313" key="3">
    <source>
        <dbReference type="Proteomes" id="UP000261905"/>
    </source>
</evidence>
<evidence type="ECO:0008006" key="4">
    <source>
        <dbReference type="Google" id="ProtNLM"/>
    </source>
</evidence>
<gene>
    <name evidence="2" type="ORF">DX130_17295</name>
</gene>